<dbReference type="InterPro" id="IPR005517">
    <property type="entry name" value="Transl_elong_EFG/EF2_IV"/>
</dbReference>
<dbReference type="GO" id="GO:0003924">
    <property type="term" value="F:GTPase activity"/>
    <property type="evidence" value="ECO:0007669"/>
    <property type="project" value="InterPro"/>
</dbReference>
<evidence type="ECO:0000313" key="7">
    <source>
        <dbReference type="EMBL" id="JAS63446.1"/>
    </source>
</evidence>
<dbReference type="NCBIfam" id="TIGR00231">
    <property type="entry name" value="small_GTP"/>
    <property type="match status" value="1"/>
</dbReference>
<dbReference type="SMART" id="SM00889">
    <property type="entry name" value="EFG_IV"/>
    <property type="match status" value="1"/>
</dbReference>
<dbReference type="GO" id="GO:0005759">
    <property type="term" value="C:mitochondrial matrix"/>
    <property type="evidence" value="ECO:0007669"/>
    <property type="project" value="UniProtKB-ARBA"/>
</dbReference>
<dbReference type="InterPro" id="IPR009022">
    <property type="entry name" value="EFG_III"/>
</dbReference>
<accession>A0A1B6GLX8</accession>
<dbReference type="Gene3D" id="2.40.30.10">
    <property type="entry name" value="Translation factors"/>
    <property type="match status" value="1"/>
</dbReference>
<dbReference type="PROSITE" id="PS51722">
    <property type="entry name" value="G_TR_2"/>
    <property type="match status" value="1"/>
</dbReference>
<keyword evidence="2" id="KW-0251">Elongation factor</keyword>
<dbReference type="EMBL" id="GECZ01006323">
    <property type="protein sequence ID" value="JAS63446.1"/>
    <property type="molecule type" value="Transcribed_RNA"/>
</dbReference>
<dbReference type="CDD" id="cd16262">
    <property type="entry name" value="EFG_III"/>
    <property type="match status" value="1"/>
</dbReference>
<evidence type="ECO:0000256" key="4">
    <source>
        <dbReference type="ARBA" id="ARBA00023128"/>
    </source>
</evidence>
<dbReference type="InterPro" id="IPR031157">
    <property type="entry name" value="G_TR_CS"/>
</dbReference>
<dbReference type="InterPro" id="IPR000795">
    <property type="entry name" value="T_Tr_GTP-bd_dom"/>
</dbReference>
<dbReference type="GO" id="GO:0032790">
    <property type="term" value="P:ribosome disassembly"/>
    <property type="evidence" value="ECO:0007669"/>
    <property type="project" value="TreeGrafter"/>
</dbReference>
<keyword evidence="3" id="KW-0648">Protein biosynthesis</keyword>
<organism evidence="7">
    <name type="scientific">Cuerna arida</name>
    <dbReference type="NCBI Taxonomy" id="1464854"/>
    <lineage>
        <taxon>Eukaryota</taxon>
        <taxon>Metazoa</taxon>
        <taxon>Ecdysozoa</taxon>
        <taxon>Arthropoda</taxon>
        <taxon>Hexapoda</taxon>
        <taxon>Insecta</taxon>
        <taxon>Pterygota</taxon>
        <taxon>Neoptera</taxon>
        <taxon>Paraneoptera</taxon>
        <taxon>Hemiptera</taxon>
        <taxon>Auchenorrhyncha</taxon>
        <taxon>Membracoidea</taxon>
        <taxon>Cicadellidae</taxon>
        <taxon>Cicadellinae</taxon>
        <taxon>Proconiini</taxon>
        <taxon>Cuerna</taxon>
    </lineage>
</organism>
<dbReference type="Gene3D" id="3.30.230.10">
    <property type="match status" value="1"/>
</dbReference>
<dbReference type="InterPro" id="IPR027417">
    <property type="entry name" value="P-loop_NTPase"/>
</dbReference>
<evidence type="ECO:0000256" key="2">
    <source>
        <dbReference type="ARBA" id="ARBA00022768"/>
    </source>
</evidence>
<dbReference type="CDD" id="cd01886">
    <property type="entry name" value="EF-G"/>
    <property type="match status" value="1"/>
</dbReference>
<dbReference type="SUPFAM" id="SSF52540">
    <property type="entry name" value="P-loop containing nucleoside triphosphate hydrolases"/>
    <property type="match status" value="1"/>
</dbReference>
<dbReference type="InterPro" id="IPR000640">
    <property type="entry name" value="EFG_V-like"/>
</dbReference>
<dbReference type="Gene3D" id="3.30.70.240">
    <property type="match status" value="1"/>
</dbReference>
<dbReference type="Pfam" id="PF14492">
    <property type="entry name" value="EFG_III"/>
    <property type="match status" value="1"/>
</dbReference>
<evidence type="ECO:0000256" key="5">
    <source>
        <dbReference type="ARBA" id="ARBA00023134"/>
    </source>
</evidence>
<dbReference type="SUPFAM" id="SSF54980">
    <property type="entry name" value="EF-G C-terminal domain-like"/>
    <property type="match status" value="2"/>
</dbReference>
<dbReference type="CDD" id="cd03713">
    <property type="entry name" value="EFG_mtEFG_C"/>
    <property type="match status" value="1"/>
</dbReference>
<keyword evidence="4" id="KW-0496">Mitochondrion</keyword>
<dbReference type="PROSITE" id="PS00301">
    <property type="entry name" value="G_TR_1"/>
    <property type="match status" value="1"/>
</dbReference>
<dbReference type="Pfam" id="PF00679">
    <property type="entry name" value="EFG_C"/>
    <property type="match status" value="1"/>
</dbReference>
<protein>
    <recommendedName>
        <fullName evidence="6">Tr-type G domain-containing protein</fullName>
    </recommendedName>
</protein>
<dbReference type="SMART" id="SM00838">
    <property type="entry name" value="EFG_C"/>
    <property type="match status" value="1"/>
</dbReference>
<dbReference type="FunFam" id="3.30.70.240:FF:000001">
    <property type="entry name" value="Elongation factor G"/>
    <property type="match status" value="1"/>
</dbReference>
<sequence length="746" mass="82537">MISNWYLPRIFRRHLKRCIRRYSTTDVLEASMKSGSESARNLAKIRNIGILAHIDAGKTTTTERMLFYSGRIRHMGEVHLGNTVTDYMEQERNRGITITSAAVTFSWNGHRFNLIDTPGHIDFTMEVEQTLNVMDGAVVVLDGSAGVEAQTLTVWRQADHYQIPRIVYVNKMDRNDASLALSLESIQSKLGIPTLTLFLPLKEDRKLVGLLDLVSLEKCVWEGEQGEIISRRPLTPEDNRLWEESVAARERLTDSLTDLDSSLADQVIALDSLQEVTSADLMAAVRRVTLSQSGVAVVCGSAYKNVGVQAVMDAVVHYLPSPLDCTHAITYSNFGDNLAAKVFKVTHVKHKGPLSFLRLYSGTLTKGQKVYNMRQGKSELLTKIMVVEADDFEEVQEVTKGNIAAVSGLQSTVTGDLLTSSLSAANAAKRNLSKEAKITEEEAEERFNISAVVPDPVFFCSIEPPSQAYQQRMDEALAELQREDPSLRVSFDEEIGQTVLAGMGELHLEVIRERIRSEYKIEVDLGPMQIAYREMLLAPMTDTLAVNHTIGNHKHSVKVTLSLLPEKRKDLLVLDRSKDSADNMASITPRQLKSIRQGVTSGLAHGPIIGSPMVGVTVMLHFLEVGRGTSDTILTSTVAQCIKKILVEASTALMEPVMSLEVVTGEEYLPTVLADLSRRRTQIQHISVRGNSKMVEARTPLAELLGYSKALRTITSGTASFTMEFDSFQEMGPLEQAEAIKKVTGF</sequence>
<dbReference type="GO" id="GO:0005525">
    <property type="term" value="F:GTP binding"/>
    <property type="evidence" value="ECO:0007669"/>
    <property type="project" value="UniProtKB-KW"/>
</dbReference>
<gene>
    <name evidence="7" type="ORF">g.19342</name>
</gene>
<evidence type="ECO:0000259" key="6">
    <source>
        <dbReference type="PROSITE" id="PS51722"/>
    </source>
</evidence>
<feature type="domain" description="Tr-type G" evidence="6">
    <location>
        <begin position="43"/>
        <end position="323"/>
    </location>
</feature>
<keyword evidence="5" id="KW-0342">GTP-binding</keyword>
<keyword evidence="1" id="KW-0547">Nucleotide-binding</keyword>
<evidence type="ECO:0000256" key="3">
    <source>
        <dbReference type="ARBA" id="ARBA00022917"/>
    </source>
</evidence>
<proteinExistence type="predicted"/>
<dbReference type="InterPro" id="IPR009000">
    <property type="entry name" value="Transl_B-barrel_sf"/>
</dbReference>
<name>A0A1B6GLX8_9HEMI</name>
<dbReference type="FunFam" id="3.30.70.870:FF:000001">
    <property type="entry name" value="Elongation factor G"/>
    <property type="match status" value="1"/>
</dbReference>
<dbReference type="InterPro" id="IPR041095">
    <property type="entry name" value="EFG_II"/>
</dbReference>
<dbReference type="AlphaFoldDB" id="A0A1B6GLX8"/>
<dbReference type="Gene3D" id="3.30.70.870">
    <property type="entry name" value="Elongation Factor G (Translational Gtpase), domain 3"/>
    <property type="match status" value="1"/>
</dbReference>
<dbReference type="Pfam" id="PF00009">
    <property type="entry name" value="GTP_EFTU"/>
    <property type="match status" value="1"/>
</dbReference>
<dbReference type="PRINTS" id="PR00315">
    <property type="entry name" value="ELONGATNFCT"/>
</dbReference>
<dbReference type="GO" id="GO:0032543">
    <property type="term" value="P:mitochondrial translation"/>
    <property type="evidence" value="ECO:0007669"/>
    <property type="project" value="TreeGrafter"/>
</dbReference>
<dbReference type="FunFam" id="3.40.50.300:FF:000514">
    <property type="entry name" value="Ribosome-releasing factor 2, mitochondrial"/>
    <property type="match status" value="1"/>
</dbReference>
<dbReference type="GO" id="GO:0003746">
    <property type="term" value="F:translation elongation factor activity"/>
    <property type="evidence" value="ECO:0007669"/>
    <property type="project" value="UniProtKB-KW"/>
</dbReference>
<dbReference type="InterPro" id="IPR035649">
    <property type="entry name" value="EFG_V"/>
</dbReference>
<dbReference type="PANTHER" id="PTHR43261">
    <property type="entry name" value="TRANSLATION ELONGATION FACTOR G-RELATED"/>
    <property type="match status" value="1"/>
</dbReference>
<reference evidence="7" key="1">
    <citation type="submission" date="2015-11" db="EMBL/GenBank/DDBJ databases">
        <title>De novo transcriptome assembly of four potential Pierce s Disease insect vectors from Arizona vineyards.</title>
        <authorList>
            <person name="Tassone E.E."/>
        </authorList>
    </citation>
    <scope>NUCLEOTIDE SEQUENCE</scope>
</reference>
<dbReference type="Pfam" id="PF22042">
    <property type="entry name" value="EF-G_D2"/>
    <property type="match status" value="1"/>
</dbReference>
<dbReference type="PANTHER" id="PTHR43261:SF1">
    <property type="entry name" value="RIBOSOME-RELEASING FACTOR 2, MITOCHONDRIAL"/>
    <property type="match status" value="1"/>
</dbReference>
<dbReference type="InterPro" id="IPR014721">
    <property type="entry name" value="Ribsml_uS5_D2-typ_fold_subgr"/>
</dbReference>
<dbReference type="InterPro" id="IPR053905">
    <property type="entry name" value="EF-G-like_DII"/>
</dbReference>
<evidence type="ECO:0000256" key="1">
    <source>
        <dbReference type="ARBA" id="ARBA00022741"/>
    </source>
</evidence>
<dbReference type="SUPFAM" id="SSF54211">
    <property type="entry name" value="Ribosomal protein S5 domain 2-like"/>
    <property type="match status" value="1"/>
</dbReference>
<dbReference type="InterPro" id="IPR020568">
    <property type="entry name" value="Ribosomal_Su5_D2-typ_SF"/>
</dbReference>
<dbReference type="Gene3D" id="3.40.50.300">
    <property type="entry name" value="P-loop containing nucleotide triphosphate hydrolases"/>
    <property type="match status" value="1"/>
</dbReference>
<dbReference type="InterPro" id="IPR035647">
    <property type="entry name" value="EFG_III/V"/>
</dbReference>
<dbReference type="SUPFAM" id="SSF50447">
    <property type="entry name" value="Translation proteins"/>
    <property type="match status" value="1"/>
</dbReference>
<dbReference type="InterPro" id="IPR005225">
    <property type="entry name" value="Small_GTP-bd"/>
</dbReference>